<organism evidence="1">
    <name type="scientific">Variovorax paradoxus</name>
    <dbReference type="NCBI Taxonomy" id="34073"/>
    <lineage>
        <taxon>Bacteria</taxon>
        <taxon>Pseudomonadati</taxon>
        <taxon>Pseudomonadota</taxon>
        <taxon>Betaproteobacteria</taxon>
        <taxon>Burkholderiales</taxon>
        <taxon>Comamonadaceae</taxon>
        <taxon>Variovorax</taxon>
    </lineage>
</organism>
<evidence type="ECO:0000313" key="1">
    <source>
        <dbReference type="EMBL" id="CAA2106101.1"/>
    </source>
</evidence>
<dbReference type="AlphaFoldDB" id="A0A679J8T1"/>
<accession>A0A679J8T1</accession>
<dbReference type="EMBL" id="LR743507">
    <property type="protein sequence ID" value="CAA2106101.1"/>
    <property type="molecule type" value="Genomic_DNA"/>
</dbReference>
<proteinExistence type="predicted"/>
<reference evidence="1" key="1">
    <citation type="submission" date="2019-12" db="EMBL/GenBank/DDBJ databases">
        <authorList>
            <person name="Cremers G."/>
        </authorList>
    </citation>
    <scope>NUCLEOTIDE SEQUENCE</scope>
    <source>
        <strain evidence="1">Vvax</strain>
    </source>
</reference>
<protein>
    <submittedName>
        <fullName evidence="1">Uncharacterized protein</fullName>
    </submittedName>
</protein>
<gene>
    <name evidence="1" type="ORF">VVAX_03581</name>
</gene>
<name>A0A679J8T1_VARPD</name>
<dbReference type="RefSeq" id="WP_339091158.1">
    <property type="nucleotide sequence ID" value="NZ_LR743507.1"/>
</dbReference>
<sequence>MSDGLDLDRAINAVRAAASAAGDASGNCDAAMHLFERGNVGRAAEEVEWAEQNAKSALHRIAEARAAIAKATGSPA</sequence>